<dbReference type="EMBL" id="NBSH01000002">
    <property type="protein sequence ID" value="ORX39951.1"/>
    <property type="molecule type" value="Genomic_DNA"/>
</dbReference>
<dbReference type="GO" id="GO:0008270">
    <property type="term" value="F:zinc ion binding"/>
    <property type="evidence" value="ECO:0007669"/>
    <property type="project" value="UniProtKB-KW"/>
</dbReference>
<evidence type="ECO:0000313" key="6">
    <source>
        <dbReference type="Proteomes" id="UP000193218"/>
    </source>
</evidence>
<dbReference type="OrthoDB" id="2122982at2759"/>
<dbReference type="GeneID" id="33556555"/>
<dbReference type="RefSeq" id="XP_021873736.1">
    <property type="nucleotide sequence ID" value="XM_022014747.1"/>
</dbReference>
<dbReference type="Gene3D" id="3.30.40.10">
    <property type="entry name" value="Zinc/RING finger domain, C3HC4 (zinc finger)"/>
    <property type="match status" value="1"/>
</dbReference>
<evidence type="ECO:0008006" key="7">
    <source>
        <dbReference type="Google" id="ProtNLM"/>
    </source>
</evidence>
<feature type="domain" description="SWIM-type" evidence="4">
    <location>
        <begin position="159"/>
        <end position="192"/>
    </location>
</feature>
<accession>A0A1Y1UPJ1</accession>
<keyword evidence="6" id="KW-1185">Reference proteome</keyword>
<proteinExistence type="predicted"/>
<dbReference type="Proteomes" id="UP000193218">
    <property type="component" value="Unassembled WGS sequence"/>
</dbReference>
<dbReference type="PANTHER" id="PTHR21540">
    <property type="entry name" value="RING FINGER AND SWIM DOMAIN-CONTAINING PROTEIN 2"/>
    <property type="match status" value="1"/>
</dbReference>
<dbReference type="InterPro" id="IPR013083">
    <property type="entry name" value="Znf_RING/FYVE/PHD"/>
</dbReference>
<organism evidence="5 6">
    <name type="scientific">Kockovaella imperatae</name>
    <dbReference type="NCBI Taxonomy" id="4999"/>
    <lineage>
        <taxon>Eukaryota</taxon>
        <taxon>Fungi</taxon>
        <taxon>Dikarya</taxon>
        <taxon>Basidiomycota</taxon>
        <taxon>Agaricomycotina</taxon>
        <taxon>Tremellomycetes</taxon>
        <taxon>Tremellales</taxon>
        <taxon>Cuniculitremaceae</taxon>
        <taxon>Kockovaella</taxon>
    </lineage>
</organism>
<evidence type="ECO:0000259" key="4">
    <source>
        <dbReference type="PROSITE" id="PS50966"/>
    </source>
</evidence>
<sequence>MMGDEGLLIKREHEADTSTYRPEENKRRRKSNVRMQEEVIKQDIQLDESSGGAGKSGGLTECNGRAKDTLAELLSWREEIHADQVESVDQPVKSKGKRAAKAAEANVEKRDKRFRIKAPQATLQRAERVKAQRMFMLDRQKLDDLQEKFQVLGSTGNVYTVMIEAQPSCDCPDFQKGNAPCKHVIFVFLKVLKVPEDSSLWFQRSLLTGELRTIFSAAPLSPTDTVSVSLTVRNAYLKATGLPGAAGGQDIADGEDSEVDSAPIRKIISVGEDCPVCYEEMTEEDDRKKRLVYDDAPQGCGKALHKICFNTWANTRRDRGGVTCVWCRGVWPSAAGTQITSGSVGVQVTASGYLNMADIAGISRIRDTSTYHFPWRRTYHEDR</sequence>
<evidence type="ECO:0000259" key="3">
    <source>
        <dbReference type="PROSITE" id="PS50089"/>
    </source>
</evidence>
<dbReference type="InterPro" id="IPR007527">
    <property type="entry name" value="Znf_SWIM"/>
</dbReference>
<feature type="region of interest" description="Disordered" evidence="2">
    <location>
        <begin position="1"/>
        <end position="61"/>
    </location>
</feature>
<dbReference type="SUPFAM" id="SSF57850">
    <property type="entry name" value="RING/U-box"/>
    <property type="match status" value="1"/>
</dbReference>
<dbReference type="STRING" id="4999.A0A1Y1UPJ1"/>
<dbReference type="PROSITE" id="PS50966">
    <property type="entry name" value="ZF_SWIM"/>
    <property type="match status" value="1"/>
</dbReference>
<gene>
    <name evidence="5" type="ORF">BD324DRAFT_615627</name>
</gene>
<name>A0A1Y1UPJ1_9TREE</name>
<reference evidence="5 6" key="1">
    <citation type="submission" date="2017-03" db="EMBL/GenBank/DDBJ databases">
        <title>Widespread Adenine N6-methylation of Active Genes in Fungi.</title>
        <authorList>
            <consortium name="DOE Joint Genome Institute"/>
            <person name="Mondo S.J."/>
            <person name="Dannebaum R.O."/>
            <person name="Kuo R.C."/>
            <person name="Louie K.B."/>
            <person name="Bewick A.J."/>
            <person name="Labutti K."/>
            <person name="Haridas S."/>
            <person name="Kuo A."/>
            <person name="Salamov A."/>
            <person name="Ahrendt S.R."/>
            <person name="Lau R."/>
            <person name="Bowen B.P."/>
            <person name="Lipzen A."/>
            <person name="Sullivan W."/>
            <person name="Andreopoulos W.B."/>
            <person name="Clum A."/>
            <person name="Lindquist E."/>
            <person name="Daum C."/>
            <person name="Northen T.R."/>
            <person name="Ramamoorthy G."/>
            <person name="Schmitz R.J."/>
            <person name="Gryganskyi A."/>
            <person name="Culley D."/>
            <person name="Magnuson J."/>
            <person name="James T.Y."/>
            <person name="O'Malley M.A."/>
            <person name="Stajich J.E."/>
            <person name="Spatafora J.W."/>
            <person name="Visel A."/>
            <person name="Grigoriev I.V."/>
        </authorList>
    </citation>
    <scope>NUCLEOTIDE SEQUENCE [LARGE SCALE GENOMIC DNA]</scope>
    <source>
        <strain evidence="5 6">NRRL Y-17943</strain>
    </source>
</reference>
<comment type="caution">
    <text evidence="5">The sequence shown here is derived from an EMBL/GenBank/DDBJ whole genome shotgun (WGS) entry which is preliminary data.</text>
</comment>
<dbReference type="GO" id="GO:0061630">
    <property type="term" value="F:ubiquitin protein ligase activity"/>
    <property type="evidence" value="ECO:0007669"/>
    <property type="project" value="InterPro"/>
</dbReference>
<dbReference type="InterPro" id="IPR001841">
    <property type="entry name" value="Znf_RING"/>
</dbReference>
<dbReference type="PANTHER" id="PTHR21540:SF0">
    <property type="entry name" value="PHD FAMILY PROTEIN"/>
    <property type="match status" value="1"/>
</dbReference>
<dbReference type="PROSITE" id="PS50089">
    <property type="entry name" value="ZF_RING_2"/>
    <property type="match status" value="1"/>
</dbReference>
<evidence type="ECO:0000256" key="1">
    <source>
        <dbReference type="PROSITE-ProRule" id="PRU00175"/>
    </source>
</evidence>
<keyword evidence="1" id="KW-0479">Metal-binding</keyword>
<dbReference type="AlphaFoldDB" id="A0A1Y1UPJ1"/>
<dbReference type="Pfam" id="PF04434">
    <property type="entry name" value="SWIM"/>
    <property type="match status" value="1"/>
</dbReference>
<feature type="domain" description="RING-type" evidence="3">
    <location>
        <begin position="274"/>
        <end position="328"/>
    </location>
</feature>
<evidence type="ECO:0000313" key="5">
    <source>
        <dbReference type="EMBL" id="ORX39951.1"/>
    </source>
</evidence>
<feature type="compositionally biased region" description="Basic and acidic residues" evidence="2">
    <location>
        <begin position="7"/>
        <end position="26"/>
    </location>
</feature>
<dbReference type="InParanoid" id="A0A1Y1UPJ1"/>
<keyword evidence="1" id="KW-0862">Zinc</keyword>
<dbReference type="InterPro" id="IPR039903">
    <property type="entry name" value="Zswim2"/>
</dbReference>
<keyword evidence="1" id="KW-0863">Zinc-finger</keyword>
<protein>
    <recommendedName>
        <fullName evidence="7">SWIM-type domain-containing protein</fullName>
    </recommendedName>
</protein>
<evidence type="ECO:0000256" key="2">
    <source>
        <dbReference type="SAM" id="MobiDB-lite"/>
    </source>
</evidence>